<feature type="chain" id="PRO_5032277846" evidence="1">
    <location>
        <begin position="22"/>
        <end position="141"/>
    </location>
</feature>
<name>A0A846N4H6_9PROT</name>
<comment type="caution">
    <text evidence="2">The sequence shown here is derived from an EMBL/GenBank/DDBJ whole genome shotgun (WGS) entry which is preliminary data.</text>
</comment>
<keyword evidence="1" id="KW-0732">Signal</keyword>
<protein>
    <submittedName>
        <fullName evidence="2">Uncharacterized protein</fullName>
    </submittedName>
</protein>
<sequence>MTKRLFLAAVVLAGTAVPALAEDAPAPARTSVCLRHSDVDGWGSRDKKSMVVNDRFGRKYLVSLAGLCSDLNWAFGAGFRGIGGNIPGSCVDRGDRLIMRGGGVSQVANDACWVTKVQPYTKDMEQADKVARANKQPLAEY</sequence>
<dbReference type="AlphaFoldDB" id="A0A846N4H6"/>
<gene>
    <name evidence="2" type="ORF">FHS83_003737</name>
</gene>
<feature type="signal peptide" evidence="1">
    <location>
        <begin position="1"/>
        <end position="21"/>
    </location>
</feature>
<keyword evidence="3" id="KW-1185">Reference proteome</keyword>
<evidence type="ECO:0000313" key="3">
    <source>
        <dbReference type="Proteomes" id="UP000570514"/>
    </source>
</evidence>
<organism evidence="2 3">
    <name type="scientific">Rhizomicrobium palustre</name>
    <dbReference type="NCBI Taxonomy" id="189966"/>
    <lineage>
        <taxon>Bacteria</taxon>
        <taxon>Pseudomonadati</taxon>
        <taxon>Pseudomonadota</taxon>
        <taxon>Alphaproteobacteria</taxon>
        <taxon>Micropepsales</taxon>
        <taxon>Micropepsaceae</taxon>
        <taxon>Rhizomicrobium</taxon>
    </lineage>
</organism>
<evidence type="ECO:0000313" key="2">
    <source>
        <dbReference type="EMBL" id="NIK90419.1"/>
    </source>
</evidence>
<dbReference type="Proteomes" id="UP000570514">
    <property type="component" value="Unassembled WGS sequence"/>
</dbReference>
<reference evidence="2 3" key="1">
    <citation type="submission" date="2020-03" db="EMBL/GenBank/DDBJ databases">
        <title>Genomic Encyclopedia of Type Strains, Phase IV (KMG-IV): sequencing the most valuable type-strain genomes for metagenomic binning, comparative biology and taxonomic classification.</title>
        <authorList>
            <person name="Goeker M."/>
        </authorList>
    </citation>
    <scope>NUCLEOTIDE SEQUENCE [LARGE SCALE GENOMIC DNA]</scope>
    <source>
        <strain evidence="2 3">DSM 19867</strain>
    </source>
</reference>
<accession>A0A846N4H6</accession>
<evidence type="ECO:0000256" key="1">
    <source>
        <dbReference type="SAM" id="SignalP"/>
    </source>
</evidence>
<dbReference type="InterPro" id="IPR045500">
    <property type="entry name" value="DUF6491"/>
</dbReference>
<dbReference type="EMBL" id="JAASRM010000001">
    <property type="protein sequence ID" value="NIK90419.1"/>
    <property type="molecule type" value="Genomic_DNA"/>
</dbReference>
<proteinExistence type="predicted"/>
<dbReference type="Pfam" id="PF20101">
    <property type="entry name" value="DUF6491"/>
    <property type="match status" value="1"/>
</dbReference>
<dbReference type="RefSeq" id="WP_167084959.1">
    <property type="nucleotide sequence ID" value="NZ_BAAADC010000001.1"/>
</dbReference>